<dbReference type="InterPro" id="IPR048276">
    <property type="entry name" value="Phage_tail-like_C"/>
</dbReference>
<feature type="domain" description="Siphovirus-type tail component RIFT-related" evidence="1">
    <location>
        <begin position="29"/>
        <end position="129"/>
    </location>
</feature>
<proteinExistence type="predicted"/>
<sequence>MENNFYIKYGNNPEFSLKDITSNLTLLKLDENPSISNVYQNNVMQDGEMWNYTTYQPTTVSCTFLLWFSTWQDYLLAKHDIMQAFMQKELFRIRTDIDKHLVRYVRTAPFTIAPNEDGSHWATFTVAFENPSGVKYSYLRSDQISQSNGWGYGLNLADVSNLNYHFNNQTSFRIFNASDIAVDPYFQKHDLKITIKSVNGGLTVKNTTNETSWTFKGSLNSNDTVVLDGINTYRNNNYDSMETDFGYIKLEKGWNEITLDKVADITFSFPFIYTF</sequence>
<dbReference type="RefSeq" id="WP_003702124.1">
    <property type="nucleotide sequence ID" value="NZ_CAKMBQ010000004.1"/>
</dbReference>
<name>A0A1V9T6F9_9LACO</name>
<organism evidence="3 4">
    <name type="scientific">Ligilactobacillus salivarius</name>
    <dbReference type="NCBI Taxonomy" id="1624"/>
    <lineage>
        <taxon>Bacteria</taxon>
        <taxon>Bacillati</taxon>
        <taxon>Bacillota</taxon>
        <taxon>Bacilli</taxon>
        <taxon>Lactobacillales</taxon>
        <taxon>Lactobacillaceae</taxon>
        <taxon>Ligilactobacillus</taxon>
    </lineage>
</organism>
<protein>
    <submittedName>
        <fullName evidence="3">Phage tail protein</fullName>
    </submittedName>
</protein>
<dbReference type="AlphaFoldDB" id="A0A1V9T6F9"/>
<evidence type="ECO:0000259" key="2">
    <source>
        <dbReference type="Pfam" id="PF20753"/>
    </source>
</evidence>
<accession>A0A1V9T6F9</accession>
<evidence type="ECO:0000313" key="4">
    <source>
        <dbReference type="Proteomes" id="UP000192353"/>
    </source>
</evidence>
<reference evidence="3 4" key="1">
    <citation type="submission" date="2017-03" db="EMBL/GenBank/DDBJ databases">
        <title>Phylogenomics and comparative genomics of Lactobacillus salivarius, a mammalian gut commensal.</title>
        <authorList>
            <person name="Harris H.M."/>
        </authorList>
    </citation>
    <scope>NUCLEOTIDE SEQUENCE [LARGE SCALE GENOMIC DNA]</scope>
    <source>
        <strain evidence="3 4">AH4231</strain>
    </source>
</reference>
<gene>
    <name evidence="3" type="ORF">B6U37_01535</name>
</gene>
<dbReference type="Pfam" id="PF20753">
    <property type="entry name" value="DUF6558_C"/>
    <property type="match status" value="1"/>
</dbReference>
<comment type="caution">
    <text evidence="3">The sequence shown here is derived from an EMBL/GenBank/DDBJ whole genome shotgun (WGS) entry which is preliminary data.</text>
</comment>
<evidence type="ECO:0000259" key="1">
    <source>
        <dbReference type="Pfam" id="PF05709"/>
    </source>
</evidence>
<feature type="domain" description="Phage tail-like C-terminal" evidence="2">
    <location>
        <begin position="158"/>
        <end position="268"/>
    </location>
</feature>
<dbReference type="Pfam" id="PF05709">
    <property type="entry name" value="Sipho_tail"/>
    <property type="match status" value="1"/>
</dbReference>
<evidence type="ECO:0000313" key="3">
    <source>
        <dbReference type="EMBL" id="OQR26039.1"/>
    </source>
</evidence>
<dbReference type="InterPro" id="IPR008841">
    <property type="entry name" value="Siphovirus-type_tail_N"/>
</dbReference>
<dbReference type="Proteomes" id="UP000192353">
    <property type="component" value="Unassembled WGS sequence"/>
</dbReference>
<dbReference type="EMBL" id="NBEY01000017">
    <property type="protein sequence ID" value="OQR26039.1"/>
    <property type="molecule type" value="Genomic_DNA"/>
</dbReference>